<evidence type="ECO:0008006" key="3">
    <source>
        <dbReference type="Google" id="ProtNLM"/>
    </source>
</evidence>
<feature type="compositionally biased region" description="Low complexity" evidence="1">
    <location>
        <begin position="30"/>
        <end position="42"/>
    </location>
</feature>
<feature type="region of interest" description="Disordered" evidence="1">
    <location>
        <begin position="26"/>
        <end position="48"/>
    </location>
</feature>
<evidence type="ECO:0000256" key="1">
    <source>
        <dbReference type="SAM" id="MobiDB-lite"/>
    </source>
</evidence>
<proteinExistence type="predicted"/>
<evidence type="ECO:0000313" key="2">
    <source>
        <dbReference type="EMBL" id="CAB4125419.1"/>
    </source>
</evidence>
<accession>A0A6J5KZP9</accession>
<organism evidence="2">
    <name type="scientific">uncultured Caudovirales phage</name>
    <dbReference type="NCBI Taxonomy" id="2100421"/>
    <lineage>
        <taxon>Viruses</taxon>
        <taxon>Duplodnaviria</taxon>
        <taxon>Heunggongvirae</taxon>
        <taxon>Uroviricota</taxon>
        <taxon>Caudoviricetes</taxon>
        <taxon>Peduoviridae</taxon>
        <taxon>Maltschvirus</taxon>
        <taxon>Maltschvirus maltsch</taxon>
    </lineage>
</organism>
<name>A0A6J5KZP9_9CAUD</name>
<reference evidence="2" key="1">
    <citation type="submission" date="2020-04" db="EMBL/GenBank/DDBJ databases">
        <authorList>
            <person name="Chiriac C."/>
            <person name="Salcher M."/>
            <person name="Ghai R."/>
            <person name="Kavagutti S V."/>
        </authorList>
    </citation>
    <scope>NUCLEOTIDE SEQUENCE</scope>
</reference>
<dbReference type="EMBL" id="LR796186">
    <property type="protein sequence ID" value="CAB4125419.1"/>
    <property type="molecule type" value="Genomic_DNA"/>
</dbReference>
<gene>
    <name evidence="2" type="ORF">UFOVP58_134</name>
</gene>
<protein>
    <recommendedName>
        <fullName evidence="3">Collagen triple helix repeat</fullName>
    </recommendedName>
</protein>
<sequence length="94" mass="9628">MKVSIKQGTPAVTSVLSDPSQVEVVSVNTQGPIGPQGPQGVPGANGSGITQIVQASDVITTGITDGAVLIYKSSSQHWEASTQLNTQIMDAGFF</sequence>